<evidence type="ECO:0000256" key="2">
    <source>
        <dbReference type="ARBA" id="ARBA00022692"/>
    </source>
</evidence>
<keyword evidence="8" id="KW-1185">Reference proteome</keyword>
<evidence type="ECO:0000256" key="1">
    <source>
        <dbReference type="ARBA" id="ARBA00004141"/>
    </source>
</evidence>
<dbReference type="OrthoDB" id="9794512at2"/>
<dbReference type="STRING" id="1188319.OYT1_02298"/>
<feature type="domain" description="ABC-2 type transporter transmembrane" evidence="6">
    <location>
        <begin position="65"/>
        <end position="184"/>
    </location>
</feature>
<organism evidence="7 8">
    <name type="scientific">Ferriphaselus amnicola</name>
    <dbReference type="NCBI Taxonomy" id="1188319"/>
    <lineage>
        <taxon>Bacteria</taxon>
        <taxon>Pseudomonadati</taxon>
        <taxon>Pseudomonadota</taxon>
        <taxon>Betaproteobacteria</taxon>
        <taxon>Nitrosomonadales</taxon>
        <taxon>Gallionellaceae</taxon>
        <taxon>Ferriphaselus</taxon>
    </lineage>
</organism>
<feature type="transmembrane region" description="Helical" evidence="5">
    <location>
        <begin position="142"/>
        <end position="165"/>
    </location>
</feature>
<sequence length="246" mass="26694">MIRTLAARELRSLFALPSTWLMLGVLQFLLAWNFLSRLDAWLQLQPQLAQLANPPGVTITVAAPLLNMLGLLLMLLTPLFTMRAFAEERRNQTLALLLSSPVSARQLVLGKFLGLLTFLMLLVAAELAMVGTLGIGTSLDKGLLAANLLGLLLLTMSFVAVGLYISMLTAQPIVAAIGGLAVLLGLWVIDVSATDEGAIWHELSPVAHFQKLNIGLFDTADITFFLLFTAAFLQLSVCRIRALRRG</sequence>
<evidence type="ECO:0000256" key="5">
    <source>
        <dbReference type="SAM" id="Phobius"/>
    </source>
</evidence>
<dbReference type="RefSeq" id="WP_062627404.1">
    <property type="nucleotide sequence ID" value="NZ_AP018738.1"/>
</dbReference>
<dbReference type="Pfam" id="PF12698">
    <property type="entry name" value="ABC2_membrane_3"/>
    <property type="match status" value="1"/>
</dbReference>
<proteinExistence type="predicted"/>
<evidence type="ECO:0000256" key="3">
    <source>
        <dbReference type="ARBA" id="ARBA00022989"/>
    </source>
</evidence>
<feature type="transmembrane region" description="Helical" evidence="5">
    <location>
        <begin position="222"/>
        <end position="240"/>
    </location>
</feature>
<dbReference type="EMBL" id="AP018738">
    <property type="protein sequence ID" value="BBE50586.1"/>
    <property type="molecule type" value="Genomic_DNA"/>
</dbReference>
<keyword evidence="3 5" id="KW-1133">Transmembrane helix</keyword>
<reference evidence="7 8" key="1">
    <citation type="submission" date="2018-06" db="EMBL/GenBank/DDBJ databases">
        <title>OYT1 Genome Sequencing.</title>
        <authorList>
            <person name="Kato S."/>
            <person name="Itoh T."/>
            <person name="Ohkuma M."/>
        </authorList>
    </citation>
    <scope>NUCLEOTIDE SEQUENCE [LARGE SCALE GENOMIC DNA]</scope>
    <source>
        <strain evidence="7 8">OYT1</strain>
    </source>
</reference>
<feature type="transmembrane region" description="Helical" evidence="5">
    <location>
        <begin position="12"/>
        <end position="35"/>
    </location>
</feature>
<keyword evidence="4 5" id="KW-0472">Membrane</keyword>
<dbReference type="GO" id="GO:0005886">
    <property type="term" value="C:plasma membrane"/>
    <property type="evidence" value="ECO:0007669"/>
    <property type="project" value="UniProtKB-SubCell"/>
</dbReference>
<dbReference type="GO" id="GO:0140359">
    <property type="term" value="F:ABC-type transporter activity"/>
    <property type="evidence" value="ECO:0007669"/>
    <property type="project" value="InterPro"/>
</dbReference>
<gene>
    <name evidence="7" type="ORF">OYT1_ch1025</name>
</gene>
<evidence type="ECO:0000256" key="4">
    <source>
        <dbReference type="ARBA" id="ARBA00023136"/>
    </source>
</evidence>
<evidence type="ECO:0000313" key="7">
    <source>
        <dbReference type="EMBL" id="BBE50586.1"/>
    </source>
</evidence>
<dbReference type="PANTHER" id="PTHR43471:SF1">
    <property type="entry name" value="ABC TRANSPORTER PERMEASE PROTEIN NOSY-RELATED"/>
    <property type="match status" value="1"/>
</dbReference>
<name>A0A2Z6GAY3_9PROT</name>
<feature type="transmembrane region" description="Helical" evidence="5">
    <location>
        <begin position="112"/>
        <end position="136"/>
    </location>
</feature>
<feature type="transmembrane region" description="Helical" evidence="5">
    <location>
        <begin position="55"/>
        <end position="80"/>
    </location>
</feature>
<evidence type="ECO:0000313" key="8">
    <source>
        <dbReference type="Proteomes" id="UP000033070"/>
    </source>
</evidence>
<feature type="transmembrane region" description="Helical" evidence="5">
    <location>
        <begin position="172"/>
        <end position="189"/>
    </location>
</feature>
<dbReference type="Proteomes" id="UP000033070">
    <property type="component" value="Chromosome"/>
</dbReference>
<protein>
    <submittedName>
        <fullName evidence="7">Permease protein</fullName>
    </submittedName>
</protein>
<dbReference type="AlphaFoldDB" id="A0A2Z6GAY3"/>
<dbReference type="InterPro" id="IPR013525">
    <property type="entry name" value="ABC2_TM"/>
</dbReference>
<dbReference type="KEGG" id="fam:OYT1_ch1025"/>
<comment type="subcellular location">
    <subcellularLocation>
        <location evidence="1">Membrane</location>
        <topology evidence="1">Multi-pass membrane protein</topology>
    </subcellularLocation>
</comment>
<dbReference type="PANTHER" id="PTHR43471">
    <property type="entry name" value="ABC TRANSPORTER PERMEASE"/>
    <property type="match status" value="1"/>
</dbReference>
<keyword evidence="2 5" id="KW-0812">Transmembrane</keyword>
<evidence type="ECO:0000259" key="6">
    <source>
        <dbReference type="Pfam" id="PF12698"/>
    </source>
</evidence>
<accession>A0A2Z6GAY3</accession>